<organism evidence="1 2">
    <name type="scientific">Aureimonas fodinaquatilis</name>
    <dbReference type="NCBI Taxonomy" id="2565783"/>
    <lineage>
        <taxon>Bacteria</taxon>
        <taxon>Pseudomonadati</taxon>
        <taxon>Pseudomonadota</taxon>
        <taxon>Alphaproteobacteria</taxon>
        <taxon>Hyphomicrobiales</taxon>
        <taxon>Aurantimonadaceae</taxon>
        <taxon>Aureimonas</taxon>
    </lineage>
</organism>
<dbReference type="OrthoDB" id="6440753at2"/>
<gene>
    <name evidence="1" type="ORF">FPY71_07205</name>
</gene>
<dbReference type="RefSeq" id="WP_149299158.1">
    <property type="nucleotide sequence ID" value="NZ_VTWH01000002.1"/>
</dbReference>
<proteinExistence type="predicted"/>
<protein>
    <submittedName>
        <fullName evidence="1">Phage major capsid protein</fullName>
    </submittedName>
</protein>
<dbReference type="Proteomes" id="UP000324738">
    <property type="component" value="Unassembled WGS sequence"/>
</dbReference>
<reference evidence="1 2" key="1">
    <citation type="submission" date="2019-08" db="EMBL/GenBank/DDBJ databases">
        <title>Aureimonas fodiniaquatilis sp. nov., isolated from a coal mine wastewater.</title>
        <authorList>
            <person name="Kim W."/>
        </authorList>
    </citation>
    <scope>NUCLEOTIDE SEQUENCE [LARGE SCALE GENOMIC DNA]</scope>
    <source>
        <strain evidence="1 2">CAU 1482</strain>
    </source>
</reference>
<keyword evidence="2" id="KW-1185">Reference proteome</keyword>
<comment type="caution">
    <text evidence="1">The sequence shown here is derived from an EMBL/GenBank/DDBJ whole genome shotgun (WGS) entry which is preliminary data.</text>
</comment>
<evidence type="ECO:0000313" key="1">
    <source>
        <dbReference type="EMBL" id="KAA0970304.1"/>
    </source>
</evidence>
<dbReference type="AlphaFoldDB" id="A0A5B0DU68"/>
<evidence type="ECO:0000313" key="2">
    <source>
        <dbReference type="Proteomes" id="UP000324738"/>
    </source>
</evidence>
<sequence length="338" mass="36463">MPYTTLGDLFARDRVTTYEVLQSYMDADPVTVTPFFESGILTSNPLLAEAAASGTGIVEMPYWLGIDSSIEPNYSNDVYEDVAVPRSIGTGYLRGRNAYLNEGFGTMSLVNEIRGRDPLARVASRLDQFWREQAERRLVATMRGIFLASEADDLGFVATGAVGLEGIIDATMTMGDNFGAIAGYVMHSADFATFAKADLTEVRRNRETNLLERTINGLPVIVNDQAMVIGTGPTARRVIGALGTGAFGYGSALPAVPLEYEREAARGNGGGAETLWTRRNMIVHPIGFDFTSDSITGNGTEGRPRSAGWTDLTNPVNWELAEGVERKKVPIAFLAAAA</sequence>
<dbReference type="EMBL" id="VTWH01000002">
    <property type="protein sequence ID" value="KAA0970304.1"/>
    <property type="molecule type" value="Genomic_DNA"/>
</dbReference>
<accession>A0A5B0DU68</accession>
<name>A0A5B0DU68_9HYPH</name>